<keyword evidence="8" id="KW-0732">Signal</keyword>
<dbReference type="Gene3D" id="2.60.40.60">
    <property type="entry name" value="Cadherins"/>
    <property type="match status" value="2"/>
</dbReference>
<dbReference type="Proteomes" id="UP000237246">
    <property type="component" value="Unassembled WGS sequence"/>
</dbReference>
<dbReference type="GO" id="GO:0007156">
    <property type="term" value="P:homophilic cell adhesion via plasma membrane adhesion molecules"/>
    <property type="evidence" value="ECO:0007669"/>
    <property type="project" value="InterPro"/>
</dbReference>
<feature type="signal peptide" evidence="8">
    <location>
        <begin position="1"/>
        <end position="22"/>
    </location>
</feature>
<dbReference type="PANTHER" id="PTHR24026">
    <property type="entry name" value="FAT ATYPICAL CADHERIN-RELATED"/>
    <property type="match status" value="1"/>
</dbReference>
<keyword evidence="3" id="KW-0130">Cell adhesion</keyword>
<organism evidence="10 11">
    <name type="scientific">Bambusicola thoracicus</name>
    <name type="common">Chinese bamboo-partridge</name>
    <name type="synonym">Perdix thoracica</name>
    <dbReference type="NCBI Taxonomy" id="9083"/>
    <lineage>
        <taxon>Eukaryota</taxon>
        <taxon>Metazoa</taxon>
        <taxon>Chordata</taxon>
        <taxon>Craniata</taxon>
        <taxon>Vertebrata</taxon>
        <taxon>Euteleostomi</taxon>
        <taxon>Archelosauria</taxon>
        <taxon>Archosauria</taxon>
        <taxon>Dinosauria</taxon>
        <taxon>Saurischia</taxon>
        <taxon>Theropoda</taxon>
        <taxon>Coelurosauria</taxon>
        <taxon>Aves</taxon>
        <taxon>Neognathae</taxon>
        <taxon>Galloanserae</taxon>
        <taxon>Galliformes</taxon>
        <taxon>Phasianidae</taxon>
        <taxon>Perdicinae</taxon>
        <taxon>Bambusicola</taxon>
    </lineage>
</organism>
<feature type="non-terminal residue" evidence="10">
    <location>
        <position position="1"/>
    </location>
</feature>
<keyword evidence="5" id="KW-0472">Membrane</keyword>
<evidence type="ECO:0000256" key="5">
    <source>
        <dbReference type="ARBA" id="ARBA00023136"/>
    </source>
</evidence>
<dbReference type="PANTHER" id="PTHR24026:SF136">
    <property type="entry name" value="PROTOCADHERIN-23"/>
    <property type="match status" value="1"/>
</dbReference>
<feature type="domain" description="Cadherin" evidence="9">
    <location>
        <begin position="154"/>
        <end position="256"/>
    </location>
</feature>
<dbReference type="InterPro" id="IPR002126">
    <property type="entry name" value="Cadherin-like_dom"/>
</dbReference>
<keyword evidence="2" id="KW-0812">Transmembrane</keyword>
<dbReference type="SUPFAM" id="SSF49313">
    <property type="entry name" value="Cadherin-like"/>
    <property type="match status" value="2"/>
</dbReference>
<dbReference type="InterPro" id="IPR015919">
    <property type="entry name" value="Cadherin-like_sf"/>
</dbReference>
<evidence type="ECO:0000256" key="1">
    <source>
        <dbReference type="ARBA" id="ARBA00004370"/>
    </source>
</evidence>
<dbReference type="SMART" id="SM00112">
    <property type="entry name" value="CA"/>
    <property type="match status" value="2"/>
</dbReference>
<keyword evidence="11" id="KW-1185">Reference proteome</keyword>
<evidence type="ECO:0000313" key="10">
    <source>
        <dbReference type="EMBL" id="POI27240.1"/>
    </source>
</evidence>
<dbReference type="Pfam" id="PF00028">
    <property type="entry name" value="Cadherin"/>
    <property type="match status" value="1"/>
</dbReference>
<dbReference type="AlphaFoldDB" id="A0A2P4ST06"/>
<evidence type="ECO:0000256" key="7">
    <source>
        <dbReference type="PROSITE-ProRule" id="PRU00043"/>
    </source>
</evidence>
<name>A0A2P4ST06_BAMTH</name>
<sequence>IIYLMSVFSHLTHSMLLLVVSARDGGDLSSATKAAVTVHILQTTLAPATFERSWFAFSIPVDAPEDSLDGAVKGREPLDSLEVVSYRISSGDPQGRFCIDSRFGIICIKKELGHETQCVFMLTIQSQLGKSPVYSSTQDNISVIDVNDTPPVFLTRSDEVIISHTQSVGTAVYIAHAENKDSSLNGAIKYSLASNLTNAFSIDLGFGVASLIRMVFEDKQQEYTLYIAGEDHGSPPLSSLLLLTVTVEEQRMGPTLVFQKLVYQVEISEATSPGARILQV</sequence>
<keyword evidence="4" id="KW-1133">Transmembrane helix</keyword>
<evidence type="ECO:0000259" key="9">
    <source>
        <dbReference type="PROSITE" id="PS50268"/>
    </source>
</evidence>
<evidence type="ECO:0000256" key="2">
    <source>
        <dbReference type="ARBA" id="ARBA00022692"/>
    </source>
</evidence>
<dbReference type="GO" id="GO:0016020">
    <property type="term" value="C:membrane"/>
    <property type="evidence" value="ECO:0007669"/>
    <property type="project" value="UniProtKB-SubCell"/>
</dbReference>
<evidence type="ECO:0000256" key="6">
    <source>
        <dbReference type="ARBA" id="ARBA00023180"/>
    </source>
</evidence>
<keyword evidence="6" id="KW-0325">Glycoprotein</keyword>
<evidence type="ECO:0000256" key="3">
    <source>
        <dbReference type="ARBA" id="ARBA00022889"/>
    </source>
</evidence>
<dbReference type="OrthoDB" id="6252479at2759"/>
<comment type="subcellular location">
    <subcellularLocation>
        <location evidence="1">Membrane</location>
    </subcellularLocation>
</comment>
<feature type="domain" description="Cadherin" evidence="9">
    <location>
        <begin position="84"/>
        <end position="153"/>
    </location>
</feature>
<dbReference type="GO" id="GO:0005509">
    <property type="term" value="F:calcium ion binding"/>
    <property type="evidence" value="ECO:0007669"/>
    <property type="project" value="UniProtKB-UniRule"/>
</dbReference>
<accession>A0A2P4ST06</accession>
<feature type="chain" id="PRO_5015147678" description="Cadherin domain-containing protein" evidence="8">
    <location>
        <begin position="23"/>
        <end position="280"/>
    </location>
</feature>
<evidence type="ECO:0000256" key="4">
    <source>
        <dbReference type="ARBA" id="ARBA00022989"/>
    </source>
</evidence>
<dbReference type="EMBL" id="PPHD01024712">
    <property type="protein sequence ID" value="POI27240.1"/>
    <property type="molecule type" value="Genomic_DNA"/>
</dbReference>
<proteinExistence type="predicted"/>
<reference evidence="10 11" key="1">
    <citation type="submission" date="2018-01" db="EMBL/GenBank/DDBJ databases">
        <title>Comparison of the Chinese Bamboo Partridge and Red Junglefowl genome sequences highlights the importance of demography in genome evolution.</title>
        <authorList>
            <person name="Tiley G.P."/>
            <person name="Kimball R.T."/>
            <person name="Braun E.L."/>
            <person name="Burleigh J.G."/>
        </authorList>
    </citation>
    <scope>NUCLEOTIDE SEQUENCE [LARGE SCALE GENOMIC DNA]</scope>
    <source>
        <strain evidence="10">RTK389</strain>
        <tissue evidence="10">Blood</tissue>
    </source>
</reference>
<dbReference type="CDD" id="cd11304">
    <property type="entry name" value="Cadherin_repeat"/>
    <property type="match status" value="2"/>
</dbReference>
<keyword evidence="7" id="KW-0106">Calcium</keyword>
<evidence type="ECO:0000256" key="8">
    <source>
        <dbReference type="SAM" id="SignalP"/>
    </source>
</evidence>
<gene>
    <name evidence="10" type="ORF">CIB84_009010</name>
</gene>
<protein>
    <recommendedName>
        <fullName evidence="9">Cadherin domain-containing protein</fullName>
    </recommendedName>
</protein>
<evidence type="ECO:0000313" key="11">
    <source>
        <dbReference type="Proteomes" id="UP000237246"/>
    </source>
</evidence>
<comment type="caution">
    <text evidence="10">The sequence shown here is derived from an EMBL/GenBank/DDBJ whole genome shotgun (WGS) entry which is preliminary data.</text>
</comment>
<dbReference type="PROSITE" id="PS50268">
    <property type="entry name" value="CADHERIN_2"/>
    <property type="match status" value="2"/>
</dbReference>